<comment type="caution">
    <text evidence="3">The sequence shown here is derived from an EMBL/GenBank/DDBJ whole genome shotgun (WGS) entry which is preliminary data.</text>
</comment>
<gene>
    <name evidence="3" type="ORF">EV189_0560</name>
</gene>
<dbReference type="GO" id="GO:0052621">
    <property type="term" value="F:diguanylate cyclase activity"/>
    <property type="evidence" value="ECO:0007669"/>
    <property type="project" value="TreeGrafter"/>
</dbReference>
<dbReference type="SUPFAM" id="SSF55073">
    <property type="entry name" value="Nucleotide cyclase"/>
    <property type="match status" value="1"/>
</dbReference>
<dbReference type="Pfam" id="PF00990">
    <property type="entry name" value="GGDEF"/>
    <property type="match status" value="1"/>
</dbReference>
<dbReference type="PROSITE" id="PS50887">
    <property type="entry name" value="GGDEF"/>
    <property type="match status" value="1"/>
</dbReference>
<accession>A0A4Q7NY57</accession>
<dbReference type="InterPro" id="IPR050469">
    <property type="entry name" value="Diguanylate_Cyclase"/>
</dbReference>
<evidence type="ECO:0000259" key="2">
    <source>
        <dbReference type="PROSITE" id="PS50887"/>
    </source>
</evidence>
<dbReference type="PANTHER" id="PTHR45138:SF24">
    <property type="entry name" value="DIGUANYLATE CYCLASE DGCC-RELATED"/>
    <property type="match status" value="1"/>
</dbReference>
<dbReference type="InterPro" id="IPR003018">
    <property type="entry name" value="GAF"/>
</dbReference>
<dbReference type="Proteomes" id="UP000293638">
    <property type="component" value="Unassembled WGS sequence"/>
</dbReference>
<dbReference type="NCBIfam" id="TIGR00254">
    <property type="entry name" value="GGDEF"/>
    <property type="match status" value="1"/>
</dbReference>
<dbReference type="RefSeq" id="WP_130491406.1">
    <property type="nucleotide sequence ID" value="NZ_SGXD01000001.1"/>
</dbReference>
<feature type="domain" description="GGDEF" evidence="2">
    <location>
        <begin position="340"/>
        <end position="452"/>
    </location>
</feature>
<dbReference type="GO" id="GO:0005886">
    <property type="term" value="C:plasma membrane"/>
    <property type="evidence" value="ECO:0007669"/>
    <property type="project" value="TreeGrafter"/>
</dbReference>
<dbReference type="AlphaFoldDB" id="A0A4Q7NY57"/>
<dbReference type="SUPFAM" id="SSF55781">
    <property type="entry name" value="GAF domain-like"/>
    <property type="match status" value="1"/>
</dbReference>
<evidence type="ECO:0000313" key="3">
    <source>
        <dbReference type="EMBL" id="RZS91322.1"/>
    </source>
</evidence>
<dbReference type="InterPro" id="IPR029016">
    <property type="entry name" value="GAF-like_dom_sf"/>
</dbReference>
<dbReference type="PANTHER" id="PTHR45138">
    <property type="entry name" value="REGULATORY COMPONENTS OF SENSORY TRANSDUCTION SYSTEM"/>
    <property type="match status" value="1"/>
</dbReference>
<protein>
    <submittedName>
        <fullName evidence="3">Diguanylate cyclase (GGDEF)-like protein</fullName>
    </submittedName>
</protein>
<dbReference type="GO" id="GO:0043709">
    <property type="term" value="P:cell adhesion involved in single-species biofilm formation"/>
    <property type="evidence" value="ECO:0007669"/>
    <property type="project" value="TreeGrafter"/>
</dbReference>
<sequence length="452" mass="48126">MSTGEAPPDDGPAHGWTPEEVERRLGPLFALSPDPVAVWQLAGDGQFRLAAVNDAGAAVGAPLVAWRPWQTVHEVFGAPSLIAPMLVTAHRDQVTLTREIDATHDAGPWRHIRMTVAPLAGDAVVIQAADVTALWDRAERNGERAAAFQAVADAVGTLLAHFDPDRARHDLCSAALRIARADAVFLLERKDGELVETAVAHRDETTRDAPLRIPVGDPGPAAETARTGERRYVAASSTSPPATQERASEYGLHTAFFEPVLLHGAVRGVLLIAWHEADGSLPERAEQLMPLLAGAAGEVITRAELLEQLSDDATHDPLTQLPNRRGWDRMVAHLTSVAERTGAPLSLDLNGLKQVNDSEGHAAGDALLQRAARSWGEQLRAGDILARVGGDEFAIALPGAAGDAAPGLLARLRSSAGIDVAVGCAEWVPGEDPTETLRRADLDMYRDKHEAG</sequence>
<dbReference type="OrthoDB" id="23692at2"/>
<dbReference type="CDD" id="cd01949">
    <property type="entry name" value="GGDEF"/>
    <property type="match status" value="1"/>
</dbReference>
<dbReference type="Gene3D" id="3.30.450.40">
    <property type="match status" value="1"/>
</dbReference>
<evidence type="ECO:0000256" key="1">
    <source>
        <dbReference type="SAM" id="MobiDB-lite"/>
    </source>
</evidence>
<dbReference type="InterPro" id="IPR029787">
    <property type="entry name" value="Nucleotide_cyclase"/>
</dbReference>
<reference evidence="3 4" key="1">
    <citation type="submission" date="2019-02" db="EMBL/GenBank/DDBJ databases">
        <title>Genomic Encyclopedia of Type Strains, Phase IV (KMG-IV): sequencing the most valuable type-strain genomes for metagenomic binning, comparative biology and taxonomic classification.</title>
        <authorList>
            <person name="Goeker M."/>
        </authorList>
    </citation>
    <scope>NUCLEOTIDE SEQUENCE [LARGE SCALE GENOMIC DNA]</scope>
    <source>
        <strain evidence="3 4">DSM 45622</strain>
    </source>
</reference>
<dbReference type="Pfam" id="PF13185">
    <property type="entry name" value="GAF_2"/>
    <property type="match status" value="1"/>
</dbReference>
<proteinExistence type="predicted"/>
<feature type="region of interest" description="Disordered" evidence="1">
    <location>
        <begin position="209"/>
        <end position="243"/>
    </location>
</feature>
<dbReference type="InterPro" id="IPR043128">
    <property type="entry name" value="Rev_trsase/Diguanyl_cyclase"/>
</dbReference>
<dbReference type="SMART" id="SM00267">
    <property type="entry name" value="GGDEF"/>
    <property type="match status" value="1"/>
</dbReference>
<dbReference type="GO" id="GO:1902201">
    <property type="term" value="P:negative regulation of bacterial-type flagellum-dependent cell motility"/>
    <property type="evidence" value="ECO:0007669"/>
    <property type="project" value="TreeGrafter"/>
</dbReference>
<name>A0A4Q7NY57_9ACTN</name>
<dbReference type="InterPro" id="IPR000160">
    <property type="entry name" value="GGDEF_dom"/>
</dbReference>
<keyword evidence="4" id="KW-1185">Reference proteome</keyword>
<organism evidence="3 4">
    <name type="scientific">Motilibacter rhizosphaerae</name>
    <dbReference type="NCBI Taxonomy" id="598652"/>
    <lineage>
        <taxon>Bacteria</taxon>
        <taxon>Bacillati</taxon>
        <taxon>Actinomycetota</taxon>
        <taxon>Actinomycetes</taxon>
        <taxon>Motilibacterales</taxon>
        <taxon>Motilibacteraceae</taxon>
        <taxon>Motilibacter</taxon>
    </lineage>
</organism>
<evidence type="ECO:0000313" key="4">
    <source>
        <dbReference type="Proteomes" id="UP000293638"/>
    </source>
</evidence>
<dbReference type="EMBL" id="SGXD01000001">
    <property type="protein sequence ID" value="RZS91322.1"/>
    <property type="molecule type" value="Genomic_DNA"/>
</dbReference>
<dbReference type="Gene3D" id="3.30.70.270">
    <property type="match status" value="1"/>
</dbReference>